<evidence type="ECO:0000313" key="2">
    <source>
        <dbReference type="Proteomes" id="UP001204562"/>
    </source>
</evidence>
<proteinExistence type="predicted"/>
<comment type="caution">
    <text evidence="1">The sequence shown here is derived from an EMBL/GenBank/DDBJ whole genome shotgun (WGS) entry which is preliminary data.</text>
</comment>
<dbReference type="EMBL" id="JANFYS010000029">
    <property type="protein sequence ID" value="MCQ4771376.1"/>
    <property type="molecule type" value="Genomic_DNA"/>
</dbReference>
<sequence length="255" mass="26455">MTDSILDPSVGENQRFCYDVTAVGADSSLYADLSHLVLGICDKIPAEEIANISVVINGVAQEVVFGEGGNVELRTADSPDPPTGCPGLKFDFALDKVYGTMRICFELTAAREVAGIDVCLFGGDMTAEGLQICGPICEKQGGDCPVIGYQRSTVCVPVTVTPFAHVGTPITTCCGEPVVTAGAVCPRNGGVCRFTISQQICVAVPVEFGARAVAGTPSVQCGEASNANICTDCTAADGAVSDKKVERRSMSKIFG</sequence>
<organism evidence="1 2">
    <name type="scientific">Intestinimonas massiliensis</name>
    <name type="common">ex Afouda et al. 2020</name>
    <dbReference type="NCBI Taxonomy" id="1673721"/>
    <lineage>
        <taxon>Bacteria</taxon>
        <taxon>Bacillati</taxon>
        <taxon>Bacillota</taxon>
        <taxon>Clostridia</taxon>
        <taxon>Eubacteriales</taxon>
        <taxon>Intestinimonas</taxon>
    </lineage>
</organism>
<evidence type="ECO:0008006" key="3">
    <source>
        <dbReference type="Google" id="ProtNLM"/>
    </source>
</evidence>
<protein>
    <recommendedName>
        <fullName evidence="3">DUF3794 domain-containing protein</fullName>
    </recommendedName>
</protein>
<dbReference type="RefSeq" id="WP_256304563.1">
    <property type="nucleotide sequence ID" value="NZ_JANFYS010000029.1"/>
</dbReference>
<accession>A0AAW5JSC6</accession>
<gene>
    <name evidence="1" type="ORF">NE579_13080</name>
</gene>
<dbReference type="AlphaFoldDB" id="A0AAW5JSC6"/>
<evidence type="ECO:0000313" key="1">
    <source>
        <dbReference type="EMBL" id="MCQ4771376.1"/>
    </source>
</evidence>
<dbReference type="Proteomes" id="UP001204562">
    <property type="component" value="Unassembled WGS sequence"/>
</dbReference>
<name>A0AAW5JSC6_9FIRM</name>
<reference evidence="1" key="1">
    <citation type="submission" date="2022-06" db="EMBL/GenBank/DDBJ databases">
        <title>Isolation of gut microbiota from human fecal samples.</title>
        <authorList>
            <person name="Pamer E.G."/>
            <person name="Barat B."/>
            <person name="Waligurski E."/>
            <person name="Medina S."/>
            <person name="Paddock L."/>
            <person name="Mostad J."/>
        </authorList>
    </citation>
    <scope>NUCLEOTIDE SEQUENCE</scope>
    <source>
        <strain evidence="1">DFI.9.91</strain>
    </source>
</reference>